<dbReference type="PROSITE" id="PS50891">
    <property type="entry name" value="LOB"/>
    <property type="match status" value="1"/>
</dbReference>
<evidence type="ECO:0000313" key="4">
    <source>
        <dbReference type="Proteomes" id="UP000228380"/>
    </source>
</evidence>
<accession>A0A8B7MV70</accession>
<dbReference type="Pfam" id="PF03195">
    <property type="entry name" value="LOB"/>
    <property type="match status" value="1"/>
</dbReference>
<dbReference type="InterPro" id="IPR004883">
    <property type="entry name" value="LOB"/>
</dbReference>
<name>A0A8B7MV70_PHODC</name>
<organism evidence="4 5">
    <name type="scientific">Phoenix dactylifera</name>
    <name type="common">Date palm</name>
    <dbReference type="NCBI Taxonomy" id="42345"/>
    <lineage>
        <taxon>Eukaryota</taxon>
        <taxon>Viridiplantae</taxon>
        <taxon>Streptophyta</taxon>
        <taxon>Embryophyta</taxon>
        <taxon>Tracheophyta</taxon>
        <taxon>Spermatophyta</taxon>
        <taxon>Magnoliopsida</taxon>
        <taxon>Liliopsida</taxon>
        <taxon>Arecaceae</taxon>
        <taxon>Coryphoideae</taxon>
        <taxon>Phoeniceae</taxon>
        <taxon>Phoenix</taxon>
    </lineage>
</organism>
<keyword evidence="4" id="KW-1185">Reference proteome</keyword>
<dbReference type="PANTHER" id="PTHR31301:SF19">
    <property type="entry name" value="LOB DOMAIN-CONTAINING PROTEIN 2"/>
    <property type="match status" value="1"/>
</dbReference>
<comment type="similarity">
    <text evidence="1">Belongs to the LOB domain-containing protein family.</text>
</comment>
<dbReference type="OrthoDB" id="913402at2759"/>
<gene>
    <name evidence="5" type="primary">LOC103701721</name>
</gene>
<protein>
    <submittedName>
        <fullName evidence="5">LOB domain-containing protein 2-like</fullName>
    </submittedName>
</protein>
<feature type="domain" description="LOB" evidence="3">
    <location>
        <begin position="34"/>
        <end position="136"/>
    </location>
</feature>
<dbReference type="AlphaFoldDB" id="A0A8B7MV70"/>
<dbReference type="Proteomes" id="UP000228380">
    <property type="component" value="Chromosome 9"/>
</dbReference>
<evidence type="ECO:0000256" key="1">
    <source>
        <dbReference type="ARBA" id="ARBA00005474"/>
    </source>
</evidence>
<proteinExistence type="inferred from homology"/>
<feature type="region of interest" description="Disordered" evidence="2">
    <location>
        <begin position="1"/>
        <end position="27"/>
    </location>
</feature>
<evidence type="ECO:0000259" key="3">
    <source>
        <dbReference type="PROSITE" id="PS50891"/>
    </source>
</evidence>
<feature type="region of interest" description="Disordered" evidence="2">
    <location>
        <begin position="148"/>
        <end position="167"/>
    </location>
</feature>
<feature type="compositionally biased region" description="Pro residues" evidence="2">
    <location>
        <begin position="8"/>
        <end position="21"/>
    </location>
</feature>
<sequence length="242" mass="26656">MQNNIPHPLHPPAPPLGPAPAPVAGAGAGHGGHQACAACKHQRKKCTGNCEMASYFPANRSREFGLVHRVFGVSNVTKMLKAVDSIPERERAAETLTWEAEWRIVDPSEGCYNEVIQLKYENAMLRDVIRSCGRCSHLALPPPYHSPVPQPERHRANGNNPNNGGGNFIHNHEDIIINNNNNGNIGGGVGVAAMVHQQMINYPVYNGDLINGYHHPHPLMYMPEMDERDIARGALYLPNHIR</sequence>
<dbReference type="GeneID" id="103701721"/>
<dbReference type="PANTHER" id="PTHR31301">
    <property type="entry name" value="LOB DOMAIN-CONTAINING PROTEIN 4-RELATED"/>
    <property type="match status" value="1"/>
</dbReference>
<reference evidence="5" key="2">
    <citation type="submission" date="2025-08" db="UniProtKB">
        <authorList>
            <consortium name="RefSeq"/>
        </authorList>
    </citation>
    <scope>IDENTIFICATION</scope>
    <source>
        <tissue evidence="5">Young leaves</tissue>
    </source>
</reference>
<dbReference type="RefSeq" id="XP_017699884.2">
    <property type="nucleotide sequence ID" value="XM_017844395.2"/>
</dbReference>
<evidence type="ECO:0000256" key="2">
    <source>
        <dbReference type="SAM" id="MobiDB-lite"/>
    </source>
</evidence>
<evidence type="ECO:0000313" key="5">
    <source>
        <dbReference type="RefSeq" id="XP_017699884.2"/>
    </source>
</evidence>
<reference evidence="4" key="1">
    <citation type="journal article" date="2019" name="Nat. Commun.">
        <title>Genome-wide association mapping of date palm fruit traits.</title>
        <authorList>
            <person name="Hazzouri K.M."/>
            <person name="Gros-Balthazard M."/>
            <person name="Flowers J.M."/>
            <person name="Copetti D."/>
            <person name="Lemansour A."/>
            <person name="Lebrun M."/>
            <person name="Masmoudi K."/>
            <person name="Ferrand S."/>
            <person name="Dhar M.I."/>
            <person name="Fresquez Z.A."/>
            <person name="Rosas U."/>
            <person name="Zhang J."/>
            <person name="Talag J."/>
            <person name="Lee S."/>
            <person name="Kudrna D."/>
            <person name="Powell R.F."/>
            <person name="Leitch I.J."/>
            <person name="Krueger R.R."/>
            <person name="Wing R.A."/>
            <person name="Amiri K.M.A."/>
            <person name="Purugganan M.D."/>
        </authorList>
    </citation>
    <scope>NUCLEOTIDE SEQUENCE [LARGE SCALE GENOMIC DNA]</scope>
    <source>
        <strain evidence="4">cv. Khalas</strain>
    </source>
</reference>
<dbReference type="KEGG" id="pda:103701721"/>